<evidence type="ECO:0000313" key="2">
    <source>
        <dbReference type="Proteomes" id="UP001168972"/>
    </source>
</evidence>
<protein>
    <submittedName>
        <fullName evidence="1">Uncharacterized protein</fullName>
    </submittedName>
</protein>
<dbReference type="EMBL" id="JAQQBR010002993">
    <property type="protein sequence ID" value="KAK0156823.1"/>
    <property type="molecule type" value="Genomic_DNA"/>
</dbReference>
<gene>
    <name evidence="1" type="ORF">PV327_011590</name>
</gene>
<comment type="caution">
    <text evidence="1">The sequence shown here is derived from an EMBL/GenBank/DDBJ whole genome shotgun (WGS) entry which is preliminary data.</text>
</comment>
<organism evidence="1 2">
    <name type="scientific">Microctonus hyperodae</name>
    <name type="common">Parasitoid wasp</name>
    <dbReference type="NCBI Taxonomy" id="165561"/>
    <lineage>
        <taxon>Eukaryota</taxon>
        <taxon>Metazoa</taxon>
        <taxon>Ecdysozoa</taxon>
        <taxon>Arthropoda</taxon>
        <taxon>Hexapoda</taxon>
        <taxon>Insecta</taxon>
        <taxon>Pterygota</taxon>
        <taxon>Neoptera</taxon>
        <taxon>Endopterygota</taxon>
        <taxon>Hymenoptera</taxon>
        <taxon>Apocrita</taxon>
        <taxon>Ichneumonoidea</taxon>
        <taxon>Braconidae</taxon>
        <taxon>Euphorinae</taxon>
        <taxon>Microctonus</taxon>
    </lineage>
</organism>
<proteinExistence type="predicted"/>
<name>A0AA39EZG4_MICHY</name>
<sequence>MLKAKRSLYLIKWQYWFQLMLYIGSLLGRYCVIGDFYEWADSLTPGELDFLYGFRQDAYHLLELVVSARWDAPVREVVPKGMISIRQRQEDHRARKALRKLGGMLMEDLGYSVWDHDYYYDYCGIRWMTEGRWGQYHPCSDRPTYRSLMRSERVQ</sequence>
<feature type="non-terminal residue" evidence="1">
    <location>
        <position position="1"/>
    </location>
</feature>
<reference evidence="1" key="2">
    <citation type="submission" date="2023-03" db="EMBL/GenBank/DDBJ databases">
        <authorList>
            <person name="Inwood S.N."/>
            <person name="Skelly J.G."/>
            <person name="Guhlin J."/>
            <person name="Harrop T.W.R."/>
            <person name="Goldson S.G."/>
            <person name="Dearden P.K."/>
        </authorList>
    </citation>
    <scope>NUCLEOTIDE SEQUENCE</scope>
    <source>
        <strain evidence="1">Lincoln</strain>
        <tissue evidence="1">Whole body</tissue>
    </source>
</reference>
<evidence type="ECO:0000313" key="1">
    <source>
        <dbReference type="EMBL" id="KAK0156823.1"/>
    </source>
</evidence>
<accession>A0AA39EZG4</accession>
<dbReference type="AlphaFoldDB" id="A0AA39EZG4"/>
<dbReference type="Proteomes" id="UP001168972">
    <property type="component" value="Unassembled WGS sequence"/>
</dbReference>
<keyword evidence="2" id="KW-1185">Reference proteome</keyword>
<reference evidence="1" key="1">
    <citation type="journal article" date="2023" name="bioRxiv">
        <title>Scaffold-level genome assemblies of two parasitoid biocontrol wasps reveal the parthenogenesis mechanism and an associated novel virus.</title>
        <authorList>
            <person name="Inwood S."/>
            <person name="Skelly J."/>
            <person name="Guhlin J."/>
            <person name="Harrop T."/>
            <person name="Goldson S."/>
            <person name="Dearden P."/>
        </authorList>
    </citation>
    <scope>NUCLEOTIDE SEQUENCE</scope>
    <source>
        <strain evidence="1">Lincoln</strain>
        <tissue evidence="1">Whole body</tissue>
    </source>
</reference>